<dbReference type="GO" id="GO:0140560">
    <property type="term" value="F:xylosyl alpha-1,3-xylosyltransferase activity"/>
    <property type="evidence" value="ECO:0007669"/>
    <property type="project" value="TreeGrafter"/>
</dbReference>
<proteinExistence type="predicted"/>
<keyword evidence="2" id="KW-0812">Transmembrane</keyword>
<sequence length="359" mass="40248">MRVFHKVLINLVVLVIFLVLFYVYNTSDSTLNRNSIDEAMAPASDGSKPRQSASYFPSTSDSAPKEEVNVWCIFTKAAGNAPMKYKLSTFSHSLLENAGSVTVSLHIIVDTSSQRVAQEILRSVKETLKKPMKIAFYDVNQIAKDLKSLVAAMQPHFSSQPGSYYSDSLFFLSLGLHRIAPITMSRAAMFDIDTKLQSDVGKLFQLFESFGNDTLFGLAPELSPVYRHVLYLYRSKNPTSKIGDPIMNGGYPGLNSGMILFMLDRLRNSSSYPQLVHASNVTALAKKYSFKGHLGDQDFYTLLGFERPELVSVLPCNWNRQLCTWWSDHGYRDVMSQYAHCEGKVHVWHGNCNTPIPAT</sequence>
<organism evidence="3 4">
    <name type="scientific">Megalurothrips usitatus</name>
    <name type="common">bean blossom thrips</name>
    <dbReference type="NCBI Taxonomy" id="439358"/>
    <lineage>
        <taxon>Eukaryota</taxon>
        <taxon>Metazoa</taxon>
        <taxon>Ecdysozoa</taxon>
        <taxon>Arthropoda</taxon>
        <taxon>Hexapoda</taxon>
        <taxon>Insecta</taxon>
        <taxon>Pterygota</taxon>
        <taxon>Neoptera</taxon>
        <taxon>Paraneoptera</taxon>
        <taxon>Thysanoptera</taxon>
        <taxon>Terebrantia</taxon>
        <taxon>Thripoidea</taxon>
        <taxon>Thripidae</taxon>
        <taxon>Megalurothrips</taxon>
    </lineage>
</organism>
<reference evidence="3" key="1">
    <citation type="submission" date="2022-12" db="EMBL/GenBank/DDBJ databases">
        <title>Chromosome-level genome assembly of the bean flower thrips Megalurothrips usitatus.</title>
        <authorList>
            <person name="Ma L."/>
            <person name="Liu Q."/>
            <person name="Li H."/>
            <person name="Cai W."/>
        </authorList>
    </citation>
    <scope>NUCLEOTIDE SEQUENCE</scope>
    <source>
        <strain evidence="3">Cailab_2022a</strain>
    </source>
</reference>
<protein>
    <recommendedName>
        <fullName evidence="5">Xyloside xylosyltransferase 1</fullName>
    </recommendedName>
</protein>
<evidence type="ECO:0000313" key="3">
    <source>
        <dbReference type="EMBL" id="KAJ1522591.1"/>
    </source>
</evidence>
<dbReference type="InterPro" id="IPR029044">
    <property type="entry name" value="Nucleotide-diphossugar_trans"/>
</dbReference>
<evidence type="ECO:0000313" key="4">
    <source>
        <dbReference type="Proteomes" id="UP001075354"/>
    </source>
</evidence>
<dbReference type="InterPro" id="IPR042465">
    <property type="entry name" value="XXLT1"/>
</dbReference>
<dbReference type="Proteomes" id="UP001075354">
    <property type="component" value="Chromosome 11"/>
</dbReference>
<evidence type="ECO:0000256" key="2">
    <source>
        <dbReference type="SAM" id="Phobius"/>
    </source>
</evidence>
<keyword evidence="2" id="KW-1133">Transmembrane helix</keyword>
<dbReference type="AlphaFoldDB" id="A0AAV7X9C8"/>
<dbReference type="PANTHER" id="PTHR46612:SF1">
    <property type="entry name" value="XYLOSIDE XYLOSYLTRANSFERASE 1"/>
    <property type="match status" value="1"/>
</dbReference>
<keyword evidence="2" id="KW-0472">Membrane</keyword>
<evidence type="ECO:0000256" key="1">
    <source>
        <dbReference type="SAM" id="MobiDB-lite"/>
    </source>
</evidence>
<keyword evidence="4" id="KW-1185">Reference proteome</keyword>
<feature type="compositionally biased region" description="Polar residues" evidence="1">
    <location>
        <begin position="49"/>
        <end position="62"/>
    </location>
</feature>
<feature type="region of interest" description="Disordered" evidence="1">
    <location>
        <begin position="41"/>
        <end position="63"/>
    </location>
</feature>
<dbReference type="SUPFAM" id="SSF53448">
    <property type="entry name" value="Nucleotide-diphospho-sugar transferases"/>
    <property type="match status" value="1"/>
</dbReference>
<dbReference type="PANTHER" id="PTHR46612">
    <property type="entry name" value="XYLOSIDE XYLOSYLTRANSFERASE 1"/>
    <property type="match status" value="1"/>
</dbReference>
<comment type="caution">
    <text evidence="3">The sequence shown here is derived from an EMBL/GenBank/DDBJ whole genome shotgun (WGS) entry which is preliminary data.</text>
</comment>
<evidence type="ECO:0008006" key="5">
    <source>
        <dbReference type="Google" id="ProtNLM"/>
    </source>
</evidence>
<accession>A0AAV7X9C8</accession>
<dbReference type="GO" id="GO:0005789">
    <property type="term" value="C:endoplasmic reticulum membrane"/>
    <property type="evidence" value="ECO:0007669"/>
    <property type="project" value="TreeGrafter"/>
</dbReference>
<gene>
    <name evidence="3" type="ORF">ONE63_001774</name>
</gene>
<dbReference type="EMBL" id="JAPTSV010000011">
    <property type="protein sequence ID" value="KAJ1522591.1"/>
    <property type="molecule type" value="Genomic_DNA"/>
</dbReference>
<dbReference type="GO" id="GO:0016266">
    <property type="term" value="P:protein O-linked glycosylation via N-acetyl-galactosamine"/>
    <property type="evidence" value="ECO:0007669"/>
    <property type="project" value="TreeGrafter"/>
</dbReference>
<feature type="transmembrane region" description="Helical" evidence="2">
    <location>
        <begin position="7"/>
        <end position="24"/>
    </location>
</feature>
<name>A0AAV7X9C8_9NEOP</name>
<dbReference type="Gene3D" id="3.90.550.10">
    <property type="entry name" value="Spore Coat Polysaccharide Biosynthesis Protein SpsA, Chain A"/>
    <property type="match status" value="1"/>
</dbReference>